<protein>
    <submittedName>
        <fullName evidence="1">Uncharacterized protein</fullName>
    </submittedName>
</protein>
<gene>
    <name evidence="1" type="ORF">L195_g009453</name>
</gene>
<sequence>MVVARASFLHRSERSVHQILSFNRPWSPGEEFGRWETVSDFQIWDIMILAAPWSLELRMQRDWNMLTLVAPWLLELGTRRAKLIHSDLWSLHGRSCSSTSDKR</sequence>
<accession>A0A2K3PC34</accession>
<dbReference type="AlphaFoldDB" id="A0A2K3PC34"/>
<name>A0A2K3PC34_TRIPR</name>
<organism evidence="1 2">
    <name type="scientific">Trifolium pratense</name>
    <name type="common">Red clover</name>
    <dbReference type="NCBI Taxonomy" id="57577"/>
    <lineage>
        <taxon>Eukaryota</taxon>
        <taxon>Viridiplantae</taxon>
        <taxon>Streptophyta</taxon>
        <taxon>Embryophyta</taxon>
        <taxon>Tracheophyta</taxon>
        <taxon>Spermatophyta</taxon>
        <taxon>Magnoliopsida</taxon>
        <taxon>eudicotyledons</taxon>
        <taxon>Gunneridae</taxon>
        <taxon>Pentapetalae</taxon>
        <taxon>rosids</taxon>
        <taxon>fabids</taxon>
        <taxon>Fabales</taxon>
        <taxon>Fabaceae</taxon>
        <taxon>Papilionoideae</taxon>
        <taxon>50 kb inversion clade</taxon>
        <taxon>NPAAA clade</taxon>
        <taxon>Hologalegina</taxon>
        <taxon>IRL clade</taxon>
        <taxon>Trifolieae</taxon>
        <taxon>Trifolium</taxon>
    </lineage>
</organism>
<evidence type="ECO:0000313" key="2">
    <source>
        <dbReference type="Proteomes" id="UP000236291"/>
    </source>
</evidence>
<proteinExistence type="predicted"/>
<dbReference type="Proteomes" id="UP000236291">
    <property type="component" value="Unassembled WGS sequence"/>
</dbReference>
<comment type="caution">
    <text evidence="1">The sequence shown here is derived from an EMBL/GenBank/DDBJ whole genome shotgun (WGS) entry which is preliminary data.</text>
</comment>
<dbReference type="EMBL" id="ASHM01005573">
    <property type="protein sequence ID" value="PNY12814.1"/>
    <property type="molecule type" value="Genomic_DNA"/>
</dbReference>
<reference evidence="1 2" key="2">
    <citation type="journal article" date="2017" name="Front. Plant Sci.">
        <title>Gene Classification and Mining of Molecular Markers Useful in Red Clover (Trifolium pratense) Breeding.</title>
        <authorList>
            <person name="Istvanek J."/>
            <person name="Dluhosova J."/>
            <person name="Dluhos P."/>
            <person name="Patkova L."/>
            <person name="Nedelnik J."/>
            <person name="Repkova J."/>
        </authorList>
    </citation>
    <scope>NUCLEOTIDE SEQUENCE [LARGE SCALE GENOMIC DNA]</scope>
    <source>
        <strain evidence="2">cv. Tatra</strain>
        <tissue evidence="1">Young leaves</tissue>
    </source>
</reference>
<reference evidence="1 2" key="1">
    <citation type="journal article" date="2014" name="Am. J. Bot.">
        <title>Genome assembly and annotation for red clover (Trifolium pratense; Fabaceae).</title>
        <authorList>
            <person name="Istvanek J."/>
            <person name="Jaros M."/>
            <person name="Krenek A."/>
            <person name="Repkova J."/>
        </authorList>
    </citation>
    <scope>NUCLEOTIDE SEQUENCE [LARGE SCALE GENOMIC DNA]</scope>
    <source>
        <strain evidence="2">cv. Tatra</strain>
        <tissue evidence="1">Young leaves</tissue>
    </source>
</reference>
<evidence type="ECO:0000313" key="1">
    <source>
        <dbReference type="EMBL" id="PNY12814.1"/>
    </source>
</evidence>